<dbReference type="GeneID" id="77953057"/>
<dbReference type="KEGG" id="vg:77953057"/>
<sequence length="79" mass="8987">MPGKHMKQEREVKTAYETNRKDFEDAIVSRDIYTLNALKLSLKQKLDAMSAKDASKVAHGYLSVFDEIDKLTEQLKAKG</sequence>
<dbReference type="EMBL" id="MK016493">
    <property type="protein sequence ID" value="AYQ99341.1"/>
    <property type="molecule type" value="Genomic_DNA"/>
</dbReference>
<evidence type="ECO:0000313" key="1">
    <source>
        <dbReference type="EMBL" id="AYQ99341.1"/>
    </source>
</evidence>
<accession>A0A3G3LYY8</accession>
<organism evidence="1 2">
    <name type="scientific">Brevibacterium phage Cantare</name>
    <dbReference type="NCBI Taxonomy" id="2338395"/>
    <lineage>
        <taxon>Viruses</taxon>
        <taxon>Duplodnaviria</taxon>
        <taxon>Heunggongvirae</taxon>
        <taxon>Uroviricota</taxon>
        <taxon>Caudoviricetes</taxon>
        <taxon>Cantarevirus</taxon>
        <taxon>Cantarevirus cantare</taxon>
    </lineage>
</organism>
<reference evidence="1 2" key="1">
    <citation type="submission" date="2018-10" db="EMBL/GenBank/DDBJ databases">
        <authorList>
            <person name="Zack K."/>
            <person name="Garlena R.A."/>
            <person name="Russell D.A."/>
            <person name="Pope W.H."/>
            <person name="Jacobs-Sera D."/>
            <person name="Hatfull G.F."/>
        </authorList>
    </citation>
    <scope>NUCLEOTIDE SEQUENCE [LARGE SCALE GENOMIC DNA]</scope>
</reference>
<keyword evidence="2" id="KW-1185">Reference proteome</keyword>
<dbReference type="Proteomes" id="UP000279277">
    <property type="component" value="Segment"/>
</dbReference>
<proteinExistence type="predicted"/>
<evidence type="ECO:0000313" key="2">
    <source>
        <dbReference type="Proteomes" id="UP000279277"/>
    </source>
</evidence>
<gene>
    <name evidence="1" type="primary">121</name>
    <name evidence="1" type="ORF">PBI_CANTARE_121</name>
</gene>
<dbReference type="RefSeq" id="YP_010676696.1">
    <property type="nucleotide sequence ID" value="NC_071014.1"/>
</dbReference>
<name>A0A3G3LYY8_9CAUD</name>
<protein>
    <submittedName>
        <fullName evidence="1">Uncharacterized protein</fullName>
    </submittedName>
</protein>